<feature type="domain" description="High potential iron-sulfur proteins family profile" evidence="9">
    <location>
        <begin position="27"/>
        <end position="104"/>
    </location>
</feature>
<evidence type="ECO:0000256" key="2">
    <source>
        <dbReference type="ARBA" id="ARBA00022485"/>
    </source>
</evidence>
<protein>
    <recommendedName>
        <fullName evidence="7">High-potential iron-sulfur protein</fullName>
        <shortName evidence="7">HiPIP</shortName>
    </recommendedName>
</protein>
<dbReference type="Gene3D" id="4.10.490.10">
    <property type="entry name" value="High potential iron-sulphur protein"/>
    <property type="match status" value="1"/>
</dbReference>
<comment type="function">
    <text evidence="7">Specific class of high-redox-potential 4Fe-4S ferredoxins. Functions in anaerobic electron transport in most purple and in some other photosynthetic bacteria and in at least one genus (Paracoccus) of halophilic, denitrifying bacteria.</text>
</comment>
<feature type="chain" id="PRO_5046871630" description="High-potential iron-sulfur protein" evidence="8">
    <location>
        <begin position="29"/>
        <end position="104"/>
    </location>
</feature>
<comment type="similarity">
    <text evidence="7">Belongs to the high-potential iron-sulfur protein (HiPIP) family.</text>
</comment>
<accession>A0ABW0J2N2</accession>
<comment type="subunit">
    <text evidence="7">Homodimer.</text>
</comment>
<evidence type="ECO:0000256" key="6">
    <source>
        <dbReference type="ARBA" id="ARBA00023014"/>
    </source>
</evidence>
<proteinExistence type="inferred from homology"/>
<keyword evidence="1 7" id="KW-0813">Transport</keyword>
<keyword evidence="5 7" id="KW-0408">Iron</keyword>
<comment type="caution">
    <text evidence="10">The sequence shown here is derived from an EMBL/GenBank/DDBJ whole genome shotgun (WGS) entry which is preliminary data.</text>
</comment>
<evidence type="ECO:0000256" key="8">
    <source>
        <dbReference type="SAM" id="SignalP"/>
    </source>
</evidence>
<evidence type="ECO:0000256" key="1">
    <source>
        <dbReference type="ARBA" id="ARBA00022448"/>
    </source>
</evidence>
<keyword evidence="2 7" id="KW-0004">4Fe-4S</keyword>
<evidence type="ECO:0000313" key="11">
    <source>
        <dbReference type="Proteomes" id="UP001596103"/>
    </source>
</evidence>
<keyword evidence="3 7" id="KW-0479">Metal-binding</keyword>
<dbReference type="InterPro" id="IPR000170">
    <property type="entry name" value="High_potential_FeS_prot"/>
</dbReference>
<dbReference type="InterPro" id="IPR036369">
    <property type="entry name" value="HIPIP_sf"/>
</dbReference>
<evidence type="ECO:0000256" key="3">
    <source>
        <dbReference type="ARBA" id="ARBA00022723"/>
    </source>
</evidence>
<dbReference type="RefSeq" id="WP_377708642.1">
    <property type="nucleotide sequence ID" value="NZ_JBHSMP010000003.1"/>
</dbReference>
<reference evidence="11" key="1">
    <citation type="journal article" date="2019" name="Int. J. Syst. Evol. Microbiol.">
        <title>The Global Catalogue of Microorganisms (GCM) 10K type strain sequencing project: providing services to taxonomists for standard genome sequencing and annotation.</title>
        <authorList>
            <consortium name="The Broad Institute Genomics Platform"/>
            <consortium name="The Broad Institute Genome Sequencing Center for Infectious Disease"/>
            <person name="Wu L."/>
            <person name="Ma J."/>
        </authorList>
    </citation>
    <scope>NUCLEOTIDE SEQUENCE [LARGE SCALE GENOMIC DNA]</scope>
    <source>
        <strain evidence="11">CCUG 56042</strain>
    </source>
</reference>
<keyword evidence="8" id="KW-0732">Signal</keyword>
<keyword evidence="11" id="KW-1185">Reference proteome</keyword>
<keyword evidence="4 7" id="KW-0249">Electron transport</keyword>
<keyword evidence="6 7" id="KW-0411">Iron-sulfur</keyword>
<organism evidence="10 11">
    <name type="scientific">Paraburkholderia denitrificans</name>
    <dbReference type="NCBI Taxonomy" id="694025"/>
    <lineage>
        <taxon>Bacteria</taxon>
        <taxon>Pseudomonadati</taxon>
        <taxon>Pseudomonadota</taxon>
        <taxon>Betaproteobacteria</taxon>
        <taxon>Burkholderiales</taxon>
        <taxon>Burkholderiaceae</taxon>
        <taxon>Paraburkholderia</taxon>
    </lineage>
</organism>
<dbReference type="Pfam" id="PF01355">
    <property type="entry name" value="HIPIP"/>
    <property type="match status" value="1"/>
</dbReference>
<dbReference type="PROSITE" id="PS51373">
    <property type="entry name" value="HIPIP"/>
    <property type="match status" value="1"/>
</dbReference>
<evidence type="ECO:0000259" key="9">
    <source>
        <dbReference type="PROSITE" id="PS51373"/>
    </source>
</evidence>
<dbReference type="Proteomes" id="UP001596103">
    <property type="component" value="Unassembled WGS sequence"/>
</dbReference>
<evidence type="ECO:0000256" key="5">
    <source>
        <dbReference type="ARBA" id="ARBA00023004"/>
    </source>
</evidence>
<evidence type="ECO:0000256" key="7">
    <source>
        <dbReference type="RuleBase" id="RU000620"/>
    </source>
</evidence>
<sequence>MISKARRVFMIQSIGVCASLAIAQGAKADTPLVDENDAAAKGLGYHAQASTVDAAHTPKYQAGLKCANCRFFKGASNEASGACPMFPGKNVSAEGWCNVYAKRV</sequence>
<evidence type="ECO:0000256" key="4">
    <source>
        <dbReference type="ARBA" id="ARBA00022982"/>
    </source>
</evidence>
<dbReference type="SUPFAM" id="SSF57652">
    <property type="entry name" value="HIPIP (high potential iron protein)"/>
    <property type="match status" value="1"/>
</dbReference>
<feature type="signal peptide" evidence="8">
    <location>
        <begin position="1"/>
        <end position="28"/>
    </location>
</feature>
<gene>
    <name evidence="10" type="ORF">ACFPTO_00455</name>
</gene>
<evidence type="ECO:0000313" key="10">
    <source>
        <dbReference type="EMBL" id="MFC5427291.1"/>
    </source>
</evidence>
<dbReference type="EMBL" id="JBHSMP010000003">
    <property type="protein sequence ID" value="MFC5427291.1"/>
    <property type="molecule type" value="Genomic_DNA"/>
</dbReference>
<name>A0ABW0J2N2_9BURK</name>